<keyword evidence="5" id="KW-0732">Signal</keyword>
<keyword evidence="2 4" id="KW-0378">Hydrolase</keyword>
<dbReference type="InterPro" id="IPR006626">
    <property type="entry name" value="PbH1"/>
</dbReference>
<dbReference type="InterPro" id="IPR011050">
    <property type="entry name" value="Pectin_lyase_fold/virulence"/>
</dbReference>
<dbReference type="SUPFAM" id="SSF51126">
    <property type="entry name" value="Pectin lyase-like"/>
    <property type="match status" value="1"/>
</dbReference>
<dbReference type="InterPro" id="IPR024535">
    <property type="entry name" value="RHGA/B-epi-like_pectate_lyase"/>
</dbReference>
<comment type="caution">
    <text evidence="7">The sequence shown here is derived from an EMBL/GenBank/DDBJ whole genome shotgun (WGS) entry which is preliminary data.</text>
</comment>
<dbReference type="EMBL" id="PVTH01000001">
    <property type="protein sequence ID" value="PRY55406.1"/>
    <property type="molecule type" value="Genomic_DNA"/>
</dbReference>
<evidence type="ECO:0000256" key="2">
    <source>
        <dbReference type="ARBA" id="ARBA00022801"/>
    </source>
</evidence>
<gene>
    <name evidence="7" type="ORF">B0I27_101375</name>
</gene>
<evidence type="ECO:0000313" key="7">
    <source>
        <dbReference type="EMBL" id="PRY55406.1"/>
    </source>
</evidence>
<dbReference type="PANTHER" id="PTHR31339:SF9">
    <property type="entry name" value="PLASMIN AND FIBRONECTIN-BINDING PROTEIN A"/>
    <property type="match status" value="1"/>
</dbReference>
<protein>
    <submittedName>
        <fullName evidence="7">Pectate lyase-like protein</fullName>
    </submittedName>
</protein>
<dbReference type="SMART" id="SM00710">
    <property type="entry name" value="PbH1"/>
    <property type="match status" value="5"/>
</dbReference>
<accession>A0A2T0UBU1</accession>
<dbReference type="GO" id="GO:0005975">
    <property type="term" value="P:carbohydrate metabolic process"/>
    <property type="evidence" value="ECO:0007669"/>
    <property type="project" value="InterPro"/>
</dbReference>
<evidence type="ECO:0000256" key="4">
    <source>
        <dbReference type="RuleBase" id="RU361169"/>
    </source>
</evidence>
<evidence type="ECO:0000313" key="8">
    <source>
        <dbReference type="Proteomes" id="UP000238034"/>
    </source>
</evidence>
<dbReference type="InterPro" id="IPR012334">
    <property type="entry name" value="Pectin_lyas_fold"/>
</dbReference>
<keyword evidence="3 4" id="KW-0326">Glycosidase</keyword>
<feature type="chain" id="PRO_5015779581" evidence="5">
    <location>
        <begin position="31"/>
        <end position="559"/>
    </location>
</feature>
<dbReference type="Pfam" id="PF00295">
    <property type="entry name" value="Glyco_hydro_28"/>
    <property type="match status" value="1"/>
</dbReference>
<organism evidence="7 8">
    <name type="scientific">Arcticibacter pallidicorallinus</name>
    <dbReference type="NCBI Taxonomy" id="1259464"/>
    <lineage>
        <taxon>Bacteria</taxon>
        <taxon>Pseudomonadati</taxon>
        <taxon>Bacteroidota</taxon>
        <taxon>Sphingobacteriia</taxon>
        <taxon>Sphingobacteriales</taxon>
        <taxon>Sphingobacteriaceae</taxon>
        <taxon>Arcticibacter</taxon>
    </lineage>
</organism>
<feature type="domain" description="Rhamnogalacturonase A/B/Epimerase-like pectate lyase" evidence="6">
    <location>
        <begin position="57"/>
        <end position="114"/>
    </location>
</feature>
<evidence type="ECO:0000256" key="5">
    <source>
        <dbReference type="SAM" id="SignalP"/>
    </source>
</evidence>
<dbReference type="Gene3D" id="2.160.20.10">
    <property type="entry name" value="Single-stranded right-handed beta-helix, Pectin lyase-like"/>
    <property type="match status" value="1"/>
</dbReference>
<proteinExistence type="inferred from homology"/>
<dbReference type="InterPro" id="IPR000743">
    <property type="entry name" value="Glyco_hydro_28"/>
</dbReference>
<dbReference type="PANTHER" id="PTHR31339">
    <property type="entry name" value="PECTIN LYASE-RELATED"/>
    <property type="match status" value="1"/>
</dbReference>
<name>A0A2T0UBU1_9SPHI</name>
<dbReference type="AlphaFoldDB" id="A0A2T0UBU1"/>
<feature type="signal peptide" evidence="5">
    <location>
        <begin position="1"/>
        <end position="30"/>
    </location>
</feature>
<comment type="similarity">
    <text evidence="1 4">Belongs to the glycosyl hydrolase 28 family.</text>
</comment>
<evidence type="ECO:0000259" key="6">
    <source>
        <dbReference type="Pfam" id="PF12708"/>
    </source>
</evidence>
<reference evidence="7 8" key="1">
    <citation type="submission" date="2018-03" db="EMBL/GenBank/DDBJ databases">
        <title>Genomic Encyclopedia of Type Strains, Phase III (KMG-III): the genomes of soil and plant-associated and newly described type strains.</title>
        <authorList>
            <person name="Whitman W."/>
        </authorList>
    </citation>
    <scope>NUCLEOTIDE SEQUENCE [LARGE SCALE GENOMIC DNA]</scope>
    <source>
        <strain evidence="7 8">CGMCC 1.9313</strain>
    </source>
</reference>
<evidence type="ECO:0000256" key="3">
    <source>
        <dbReference type="ARBA" id="ARBA00023295"/>
    </source>
</evidence>
<dbReference type="Proteomes" id="UP000238034">
    <property type="component" value="Unassembled WGS sequence"/>
</dbReference>
<dbReference type="GO" id="GO:0016829">
    <property type="term" value="F:lyase activity"/>
    <property type="evidence" value="ECO:0007669"/>
    <property type="project" value="UniProtKB-KW"/>
</dbReference>
<keyword evidence="7" id="KW-0456">Lyase</keyword>
<dbReference type="InterPro" id="IPR051801">
    <property type="entry name" value="GH28_Enzymes"/>
</dbReference>
<dbReference type="Pfam" id="PF12708">
    <property type="entry name" value="Pect-lyase_RHGA_epim"/>
    <property type="match status" value="1"/>
</dbReference>
<evidence type="ECO:0000256" key="1">
    <source>
        <dbReference type="ARBA" id="ARBA00008834"/>
    </source>
</evidence>
<dbReference type="GO" id="GO:0004650">
    <property type="term" value="F:polygalacturonase activity"/>
    <property type="evidence" value="ECO:0007669"/>
    <property type="project" value="InterPro"/>
</dbReference>
<sequence>MPAVLFTYLNYMKTQLFILLSVALGLGAQAQNSATPQNYSWDNLPKVTRPVFKADTINIVKYGAVPDGRTLNTRFINQAIEDCNKKGGGVVLIPAGLWISGPIYLKSNVNLHVAKSATLFFTDDKSQYKIVEGEYEGRKVARNESPIFGQDLENIAITGKGIIDGNGDVWRAVHQSQLPPPDWKKKVASGGVVSDDGKTWYPSQQFKEASAQKKSMLLVPGKPLSAFEDMKDVLRPNLLVLNNCKKVLIEGVILQNSAAWCLHPILCEDLTISDVMVKNPDYAHNGDGMDIESCRNFIIENSILDVGDDAICIKSGKDEEGRKRGRPTENGIIRGNTVYKGHGGVVVGSEMSGGARNLFIENCSFLGTDKGLRFKSTRGRGGVVENIYARNLYMKDIIQEAVFFDMHYFVKFITDSERDTRPVVNEGTPVFRNMVFENIACSGANTALFIRGLSEMPIQNITLKNSVFKSTVGVELIEASNIHIENVQLHTNPSKPLVSVNTARNVTIDGLKYASGLGVLLKADGKDNQKISIRNTDTKSAKQALELTGGAVKGQVVFR</sequence>
<keyword evidence="8" id="KW-1185">Reference proteome</keyword>
<dbReference type="PROSITE" id="PS00502">
    <property type="entry name" value="POLYGALACTURONASE"/>
    <property type="match status" value="1"/>
</dbReference>